<dbReference type="SMART" id="SM00639">
    <property type="entry name" value="PSA"/>
    <property type="match status" value="13"/>
</dbReference>
<dbReference type="InterPro" id="IPR002895">
    <property type="entry name" value="Paramecium_SA"/>
</dbReference>
<keyword evidence="3" id="KW-1185">Reference proteome</keyword>
<protein>
    <submittedName>
        <fullName evidence="2">Uncharacterized protein</fullName>
    </submittedName>
</protein>
<dbReference type="AlphaFoldDB" id="A0A8S1SPH6"/>
<name>A0A8S1SPH6_9CILI</name>
<evidence type="ECO:0000256" key="1">
    <source>
        <dbReference type="SAM" id="SignalP"/>
    </source>
</evidence>
<accession>A0A8S1SPH6</accession>
<evidence type="ECO:0000313" key="2">
    <source>
        <dbReference type="EMBL" id="CAD8140364.1"/>
    </source>
</evidence>
<sequence length="1137" mass="126528">MMQMSIILMVLYFRMSESLTVSINICQCSSIQTAYDCNQLSTCEWDLTSKSCIQAKLVAYSSTLCSSIIDGIRCAKQRGCAFLDKKCVVFSNCQSYIATSNVECQKYSMQCNWSIVNQYCTDQSVCNEYIGEDKQSGCESAKQLNGEGLCIYNTQTKQCKEKECKDYPKKTDEDCSKVLLNQVCITDKKTCVKELGNCESYNIEDCLNILSKNGECEINNNTNKCQPRTCKLAPDASSDDACKKYKSTCLSNKLKCVDQLNSCSTYSIDECLSLKGNKGDCQLNLDNSLCKDPACEDFKGSTDDECKKASPNLQCISNGFQCVSILADTCNKVKILENSTCDQYISKEGQCKPETEGSKICVLDPCQNHEFDSDQQCNKYSSKDKISPKLCISNGVKCTTQLQPCSNYKKSDGCFKYKGQDGKCLDTETLDICQPTPCEYIEQPSLTNCIQTNPSCQFDGQNCVKSLKQCDQYATKCDTIITINQKPCIEDPTNPEKCIEKTCSTAPSTTKTDEDCEAYLSTCLTNGQGCTDKLQTCDSYTGSFQQCEKLIGLDGKCTGTSKTQTSDKCIAKTCQESSTANEQACKAYTKNCLFNSILNKCQPSIQSCKSIDNQMTCEQTLTTEQGRFCLWINEICVTASCNMIETQGSQDICNTFGENCQYDNLSGCKDKTSYQCQSLRSRITCTTDSSGNACIWDQIQKKCIKFNKCEDFLLVIKKDNDGNIIPKNNIEIASDNLICSSISDKCYSDGSEICKHKLPCQQFTQENCNQQFGIDDKICGYNAIKQICQTFGTCGDLQLKTHVECQAYNIKCTTNKETCVEKIQCNLIKDQDSCDAGGTDGRCFWDNTICSPWKCQNAILTTHQECQKESSKCTTNGINCIDLQECNKYENAGCVIGVDNTTCFYDTLTNKCRIKICTDYTGITEQRECQVIGCAYDSANSACINFNSCNNYSNQFLCNDNVSKENSTCIWQEEINSTSICQQMNSCSQANLNEKNCKNFGCAYVPEALINGTIQNSECNQMDCSSLNPNSNSDIGCKPVINTINKQITLCAWSSKMNKCIESTDLSVYNQNNCFTLTQYNYYWNPTTSQCVSCTKIEKPQNSSKGNDTPNTTTQNSFGIGLFQQFALLIIVCFQLF</sequence>
<feature type="chain" id="PRO_5035742907" evidence="1">
    <location>
        <begin position="19"/>
        <end position="1137"/>
    </location>
</feature>
<dbReference type="Proteomes" id="UP000689195">
    <property type="component" value="Unassembled WGS sequence"/>
</dbReference>
<dbReference type="OrthoDB" id="289925at2759"/>
<evidence type="ECO:0000313" key="3">
    <source>
        <dbReference type="Proteomes" id="UP000689195"/>
    </source>
</evidence>
<comment type="caution">
    <text evidence="2">The sequence shown here is derived from an EMBL/GenBank/DDBJ whole genome shotgun (WGS) entry which is preliminary data.</text>
</comment>
<gene>
    <name evidence="2" type="ORF">PPENT_87.1.T0090036</name>
</gene>
<feature type="signal peptide" evidence="1">
    <location>
        <begin position="1"/>
        <end position="18"/>
    </location>
</feature>
<dbReference type="Pfam" id="PF01508">
    <property type="entry name" value="Paramecium_SA"/>
    <property type="match status" value="6"/>
</dbReference>
<dbReference type="EMBL" id="CAJJDO010000009">
    <property type="protein sequence ID" value="CAD8140364.1"/>
    <property type="molecule type" value="Genomic_DNA"/>
</dbReference>
<reference evidence="2" key="1">
    <citation type="submission" date="2021-01" db="EMBL/GenBank/DDBJ databases">
        <authorList>
            <consortium name="Genoscope - CEA"/>
            <person name="William W."/>
        </authorList>
    </citation>
    <scope>NUCLEOTIDE SEQUENCE</scope>
</reference>
<organism evidence="2 3">
    <name type="scientific">Paramecium pentaurelia</name>
    <dbReference type="NCBI Taxonomy" id="43138"/>
    <lineage>
        <taxon>Eukaryota</taxon>
        <taxon>Sar</taxon>
        <taxon>Alveolata</taxon>
        <taxon>Ciliophora</taxon>
        <taxon>Intramacronucleata</taxon>
        <taxon>Oligohymenophorea</taxon>
        <taxon>Peniculida</taxon>
        <taxon>Parameciidae</taxon>
        <taxon>Paramecium</taxon>
    </lineage>
</organism>
<proteinExistence type="predicted"/>
<keyword evidence="1" id="KW-0732">Signal</keyword>